<feature type="region of interest" description="Disordered" evidence="1">
    <location>
        <begin position="1"/>
        <end position="32"/>
    </location>
</feature>
<organism evidence="2 3">
    <name type="scientific">Trifolium medium</name>
    <dbReference type="NCBI Taxonomy" id="97028"/>
    <lineage>
        <taxon>Eukaryota</taxon>
        <taxon>Viridiplantae</taxon>
        <taxon>Streptophyta</taxon>
        <taxon>Embryophyta</taxon>
        <taxon>Tracheophyta</taxon>
        <taxon>Spermatophyta</taxon>
        <taxon>Magnoliopsida</taxon>
        <taxon>eudicotyledons</taxon>
        <taxon>Gunneridae</taxon>
        <taxon>Pentapetalae</taxon>
        <taxon>rosids</taxon>
        <taxon>fabids</taxon>
        <taxon>Fabales</taxon>
        <taxon>Fabaceae</taxon>
        <taxon>Papilionoideae</taxon>
        <taxon>50 kb inversion clade</taxon>
        <taxon>NPAAA clade</taxon>
        <taxon>Hologalegina</taxon>
        <taxon>IRL clade</taxon>
        <taxon>Trifolieae</taxon>
        <taxon>Trifolium</taxon>
    </lineage>
</organism>
<evidence type="ECO:0000313" key="3">
    <source>
        <dbReference type="Proteomes" id="UP000265520"/>
    </source>
</evidence>
<feature type="non-terminal residue" evidence="2">
    <location>
        <position position="32"/>
    </location>
</feature>
<evidence type="ECO:0000256" key="1">
    <source>
        <dbReference type="SAM" id="MobiDB-lite"/>
    </source>
</evidence>
<reference evidence="2 3" key="1">
    <citation type="journal article" date="2018" name="Front. Plant Sci.">
        <title>Red Clover (Trifolium pratense) and Zigzag Clover (T. medium) - A Picture of Genomic Similarities and Differences.</title>
        <authorList>
            <person name="Dluhosova J."/>
            <person name="Istvanek J."/>
            <person name="Nedelnik J."/>
            <person name="Repkova J."/>
        </authorList>
    </citation>
    <scope>NUCLEOTIDE SEQUENCE [LARGE SCALE GENOMIC DNA]</scope>
    <source>
        <strain evidence="3">cv. 10/8</strain>
        <tissue evidence="2">Leaf</tissue>
    </source>
</reference>
<keyword evidence="3" id="KW-1185">Reference proteome</keyword>
<dbReference type="EMBL" id="LXQA010744440">
    <property type="protein sequence ID" value="MCI68863.1"/>
    <property type="molecule type" value="Genomic_DNA"/>
</dbReference>
<protein>
    <submittedName>
        <fullName evidence="2">Uncharacterized protein</fullName>
    </submittedName>
</protein>
<name>A0A392U5R9_9FABA</name>
<evidence type="ECO:0000313" key="2">
    <source>
        <dbReference type="EMBL" id="MCI68863.1"/>
    </source>
</evidence>
<comment type="caution">
    <text evidence="2">The sequence shown here is derived from an EMBL/GenBank/DDBJ whole genome shotgun (WGS) entry which is preliminary data.</text>
</comment>
<dbReference type="AlphaFoldDB" id="A0A392U5R9"/>
<dbReference type="Proteomes" id="UP000265520">
    <property type="component" value="Unassembled WGS sequence"/>
</dbReference>
<sequence>MGIPAGIAPFGDPKMRNFSPENEDGGESPAER</sequence>
<proteinExistence type="predicted"/>
<accession>A0A392U5R9</accession>